<reference evidence="1" key="1">
    <citation type="journal article" date="2020" name="Stud. Mycol.">
        <title>101 Dothideomycetes genomes: a test case for predicting lifestyles and emergence of pathogens.</title>
        <authorList>
            <person name="Haridas S."/>
            <person name="Albert R."/>
            <person name="Binder M."/>
            <person name="Bloem J."/>
            <person name="Labutti K."/>
            <person name="Salamov A."/>
            <person name="Andreopoulos B."/>
            <person name="Baker S."/>
            <person name="Barry K."/>
            <person name="Bills G."/>
            <person name="Bluhm B."/>
            <person name="Cannon C."/>
            <person name="Castanera R."/>
            <person name="Culley D."/>
            <person name="Daum C."/>
            <person name="Ezra D."/>
            <person name="Gonzalez J."/>
            <person name="Henrissat B."/>
            <person name="Kuo A."/>
            <person name="Liang C."/>
            <person name="Lipzen A."/>
            <person name="Lutzoni F."/>
            <person name="Magnuson J."/>
            <person name="Mondo S."/>
            <person name="Nolan M."/>
            <person name="Ohm R."/>
            <person name="Pangilinan J."/>
            <person name="Park H.-J."/>
            <person name="Ramirez L."/>
            <person name="Alfaro M."/>
            <person name="Sun H."/>
            <person name="Tritt A."/>
            <person name="Yoshinaga Y."/>
            <person name="Zwiers L.-H."/>
            <person name="Turgeon B."/>
            <person name="Goodwin S."/>
            <person name="Spatafora J."/>
            <person name="Crous P."/>
            <person name="Grigoriev I."/>
        </authorList>
    </citation>
    <scope>NUCLEOTIDE SEQUENCE</scope>
    <source>
        <strain evidence="1">CBS 123094</strain>
    </source>
</reference>
<accession>A0A6A5W8K3</accession>
<protein>
    <submittedName>
        <fullName evidence="1">Uncharacterized protein</fullName>
    </submittedName>
</protein>
<organism evidence="1 2">
    <name type="scientific">Amniculicola lignicola CBS 123094</name>
    <dbReference type="NCBI Taxonomy" id="1392246"/>
    <lineage>
        <taxon>Eukaryota</taxon>
        <taxon>Fungi</taxon>
        <taxon>Dikarya</taxon>
        <taxon>Ascomycota</taxon>
        <taxon>Pezizomycotina</taxon>
        <taxon>Dothideomycetes</taxon>
        <taxon>Pleosporomycetidae</taxon>
        <taxon>Pleosporales</taxon>
        <taxon>Amniculicolaceae</taxon>
        <taxon>Amniculicola</taxon>
    </lineage>
</organism>
<name>A0A6A5W8K3_9PLEO</name>
<dbReference type="PANTHER" id="PTHR38790:SF4">
    <property type="entry name" value="2EXR DOMAIN-CONTAINING PROTEIN"/>
    <property type="match status" value="1"/>
</dbReference>
<gene>
    <name evidence="1" type="ORF">P154DRAFT_393774</name>
</gene>
<dbReference type="AlphaFoldDB" id="A0A6A5W8K3"/>
<evidence type="ECO:0000313" key="2">
    <source>
        <dbReference type="Proteomes" id="UP000799779"/>
    </source>
</evidence>
<dbReference type="PANTHER" id="PTHR38790">
    <property type="entry name" value="2EXR DOMAIN-CONTAINING PROTEIN-RELATED"/>
    <property type="match status" value="1"/>
</dbReference>
<dbReference type="OrthoDB" id="5413827at2759"/>
<feature type="non-terminal residue" evidence="1">
    <location>
        <position position="1"/>
    </location>
</feature>
<proteinExistence type="predicted"/>
<feature type="non-terminal residue" evidence="1">
    <location>
        <position position="63"/>
    </location>
</feature>
<sequence length="63" mass="7386">SQKNRTQSPLLRLPSEIRNQIYDLVFSGKKVYMGTEHQLFEWPAYLHNVSISLLCACRQLYAE</sequence>
<dbReference type="Proteomes" id="UP000799779">
    <property type="component" value="Unassembled WGS sequence"/>
</dbReference>
<keyword evidence="2" id="KW-1185">Reference proteome</keyword>
<evidence type="ECO:0000313" key="1">
    <source>
        <dbReference type="EMBL" id="KAF1997458.1"/>
    </source>
</evidence>
<dbReference type="EMBL" id="ML977613">
    <property type="protein sequence ID" value="KAF1997458.1"/>
    <property type="molecule type" value="Genomic_DNA"/>
</dbReference>